<evidence type="ECO:0000256" key="1">
    <source>
        <dbReference type="SAM" id="MobiDB-lite"/>
    </source>
</evidence>
<dbReference type="Proteomes" id="UP000008909">
    <property type="component" value="Unassembled WGS sequence"/>
</dbReference>
<keyword evidence="3" id="KW-1185">Reference proteome</keyword>
<evidence type="ECO:0000313" key="2">
    <source>
        <dbReference type="EMBL" id="GAA48613.1"/>
    </source>
</evidence>
<name>G7Y6M8_CLOSI</name>
<feature type="region of interest" description="Disordered" evidence="1">
    <location>
        <begin position="55"/>
        <end position="76"/>
    </location>
</feature>
<evidence type="ECO:0000313" key="3">
    <source>
        <dbReference type="Proteomes" id="UP000008909"/>
    </source>
</evidence>
<organism evidence="2 3">
    <name type="scientific">Clonorchis sinensis</name>
    <name type="common">Chinese liver fluke</name>
    <dbReference type="NCBI Taxonomy" id="79923"/>
    <lineage>
        <taxon>Eukaryota</taxon>
        <taxon>Metazoa</taxon>
        <taxon>Spiralia</taxon>
        <taxon>Lophotrochozoa</taxon>
        <taxon>Platyhelminthes</taxon>
        <taxon>Trematoda</taxon>
        <taxon>Digenea</taxon>
        <taxon>Opisthorchiida</taxon>
        <taxon>Opisthorchiata</taxon>
        <taxon>Opisthorchiidae</taxon>
        <taxon>Clonorchis</taxon>
    </lineage>
</organism>
<gene>
    <name evidence="2" type="ORF">CLF_101820</name>
</gene>
<proteinExistence type="predicted"/>
<reference evidence="2" key="1">
    <citation type="journal article" date="2011" name="Genome Biol.">
        <title>The draft genome of the carcinogenic human liver fluke Clonorchis sinensis.</title>
        <authorList>
            <person name="Wang X."/>
            <person name="Chen W."/>
            <person name="Huang Y."/>
            <person name="Sun J."/>
            <person name="Men J."/>
            <person name="Liu H."/>
            <person name="Luo F."/>
            <person name="Guo L."/>
            <person name="Lv X."/>
            <person name="Deng C."/>
            <person name="Zhou C."/>
            <person name="Fan Y."/>
            <person name="Li X."/>
            <person name="Huang L."/>
            <person name="Hu Y."/>
            <person name="Liang C."/>
            <person name="Hu X."/>
            <person name="Xu J."/>
            <person name="Yu X."/>
        </authorList>
    </citation>
    <scope>NUCLEOTIDE SEQUENCE [LARGE SCALE GENOMIC DNA]</scope>
    <source>
        <strain evidence="2">Henan</strain>
    </source>
</reference>
<protein>
    <submittedName>
        <fullName evidence="2">Uncharacterized protein</fullName>
    </submittedName>
</protein>
<reference key="2">
    <citation type="submission" date="2011-10" db="EMBL/GenBank/DDBJ databases">
        <title>The genome and transcriptome sequence of Clonorchis sinensis provide insights into the carcinogenic liver fluke.</title>
        <authorList>
            <person name="Wang X."/>
            <person name="Huang Y."/>
            <person name="Chen W."/>
            <person name="Liu H."/>
            <person name="Guo L."/>
            <person name="Chen Y."/>
            <person name="Luo F."/>
            <person name="Zhou W."/>
            <person name="Sun J."/>
            <person name="Mao Q."/>
            <person name="Liang P."/>
            <person name="Zhou C."/>
            <person name="Tian Y."/>
            <person name="Men J."/>
            <person name="Lv X."/>
            <person name="Huang L."/>
            <person name="Zhou J."/>
            <person name="Hu Y."/>
            <person name="Li R."/>
            <person name="Zhang F."/>
            <person name="Lei H."/>
            <person name="Li X."/>
            <person name="Hu X."/>
            <person name="Liang C."/>
            <person name="Xu J."/>
            <person name="Wu Z."/>
            <person name="Yu X."/>
        </authorList>
    </citation>
    <scope>NUCLEOTIDE SEQUENCE</scope>
    <source>
        <strain>Henan</strain>
    </source>
</reference>
<feature type="compositionally biased region" description="Basic residues" evidence="1">
    <location>
        <begin position="58"/>
        <end position="69"/>
    </location>
</feature>
<accession>G7Y6M8</accession>
<dbReference type="EMBL" id="DF142899">
    <property type="protein sequence ID" value="GAA48613.1"/>
    <property type="molecule type" value="Genomic_DNA"/>
</dbReference>
<sequence>MPEHMKFQIGSDVARTQCFLVDLMMRTVTNAVHNKSELTVRHRKLNRYITKKSQIGVNRKHQASRRKHQGSYLLGH</sequence>
<dbReference type="AlphaFoldDB" id="G7Y6M8"/>